<dbReference type="AlphaFoldDB" id="G9XPJ3"/>
<evidence type="ECO:0000313" key="2">
    <source>
        <dbReference type="EMBL" id="EHL06410.1"/>
    </source>
</evidence>
<keyword evidence="1" id="KW-1133">Transmembrane helix</keyword>
<sequence length="75" mass="8264">MEVTEDFPTPPLPLMTAMTFLILLACWALVFSGCVEGQLPVVQELADGQEPQASLMIFSSFLSENQRVRLSSFIA</sequence>
<protein>
    <submittedName>
        <fullName evidence="2">Uncharacterized protein</fullName>
    </submittedName>
</protein>
<gene>
    <name evidence="2" type="ORF">HMPREF0322_02890</name>
</gene>
<proteinExistence type="predicted"/>
<reference evidence="2 3" key="1">
    <citation type="submission" date="2011-08" db="EMBL/GenBank/DDBJ databases">
        <authorList>
            <person name="Weinstock G."/>
            <person name="Sodergren E."/>
            <person name="Clifton S."/>
            <person name="Fulton L."/>
            <person name="Fulton B."/>
            <person name="Courtney L."/>
            <person name="Fronick C."/>
            <person name="Harrison M."/>
            <person name="Strong C."/>
            <person name="Farmer C."/>
            <person name="Delahaunty K."/>
            <person name="Markovic C."/>
            <person name="Hall O."/>
            <person name="Minx P."/>
            <person name="Tomlinson C."/>
            <person name="Mitreva M."/>
            <person name="Hou S."/>
            <person name="Chen J."/>
            <person name="Wollam A."/>
            <person name="Pepin K.H."/>
            <person name="Johnson M."/>
            <person name="Bhonagiri V."/>
            <person name="Zhang X."/>
            <person name="Suruliraj S."/>
            <person name="Warren W."/>
            <person name="Chinwalla A."/>
            <person name="Mardis E.R."/>
            <person name="Wilson R.K."/>
        </authorList>
    </citation>
    <scope>NUCLEOTIDE SEQUENCE [LARGE SCALE GENOMIC DNA]</scope>
    <source>
        <strain evidence="2 3">DP7</strain>
    </source>
</reference>
<feature type="transmembrane region" description="Helical" evidence="1">
    <location>
        <begin position="12"/>
        <end position="31"/>
    </location>
</feature>
<dbReference type="Proteomes" id="UP000004416">
    <property type="component" value="Unassembled WGS sequence"/>
</dbReference>
<comment type="caution">
    <text evidence="2">The sequence shown here is derived from an EMBL/GenBank/DDBJ whole genome shotgun (WGS) entry which is preliminary data.</text>
</comment>
<name>G9XPJ3_DESHA</name>
<accession>G9XPJ3</accession>
<evidence type="ECO:0000313" key="3">
    <source>
        <dbReference type="Proteomes" id="UP000004416"/>
    </source>
</evidence>
<keyword evidence="1" id="KW-0812">Transmembrane</keyword>
<dbReference type="HOGENOM" id="CLU_2665122_0_0_9"/>
<keyword evidence="1" id="KW-0472">Membrane</keyword>
<evidence type="ECO:0000256" key="1">
    <source>
        <dbReference type="SAM" id="Phobius"/>
    </source>
</evidence>
<dbReference type="EMBL" id="AFZX01000072">
    <property type="protein sequence ID" value="EHL06410.1"/>
    <property type="molecule type" value="Genomic_DNA"/>
</dbReference>
<organism evidence="2 3">
    <name type="scientific">Desulfitobacterium hafniense DP7</name>
    <dbReference type="NCBI Taxonomy" id="537010"/>
    <lineage>
        <taxon>Bacteria</taxon>
        <taxon>Bacillati</taxon>
        <taxon>Bacillota</taxon>
        <taxon>Clostridia</taxon>
        <taxon>Eubacteriales</taxon>
        <taxon>Desulfitobacteriaceae</taxon>
        <taxon>Desulfitobacterium</taxon>
    </lineage>
</organism>